<organism evidence="7 8">
    <name type="scientific">Enteroscipio rubneri</name>
    <dbReference type="NCBI Taxonomy" id="2070686"/>
    <lineage>
        <taxon>Bacteria</taxon>
        <taxon>Bacillati</taxon>
        <taxon>Actinomycetota</taxon>
        <taxon>Coriobacteriia</taxon>
        <taxon>Eggerthellales</taxon>
        <taxon>Eggerthellaceae</taxon>
        <taxon>Enteroscipio</taxon>
    </lineage>
</organism>
<keyword evidence="3 6" id="KW-0812">Transmembrane</keyword>
<dbReference type="RefSeq" id="WP_103263984.1">
    <property type="nucleotide sequence ID" value="NZ_CABMLE010000001.1"/>
</dbReference>
<feature type="transmembrane region" description="Helical" evidence="6">
    <location>
        <begin position="56"/>
        <end position="82"/>
    </location>
</feature>
<keyword evidence="2" id="KW-0813">Transport</keyword>
<feature type="transmembrane region" description="Helical" evidence="6">
    <location>
        <begin position="234"/>
        <end position="252"/>
    </location>
</feature>
<evidence type="ECO:0000256" key="5">
    <source>
        <dbReference type="ARBA" id="ARBA00023136"/>
    </source>
</evidence>
<name>A0A2K2UE93_9ACTN</name>
<feature type="transmembrane region" description="Helical" evidence="6">
    <location>
        <begin position="151"/>
        <end position="169"/>
    </location>
</feature>
<feature type="transmembrane region" description="Helical" evidence="6">
    <location>
        <begin position="124"/>
        <end position="145"/>
    </location>
</feature>
<comment type="caution">
    <text evidence="7">The sequence shown here is derived from an EMBL/GenBank/DDBJ whole genome shotgun (WGS) entry which is preliminary data.</text>
</comment>
<protein>
    <submittedName>
        <fullName evidence="7">Inorganic phosphate transporter</fullName>
    </submittedName>
</protein>
<reference evidence="8" key="1">
    <citation type="submission" date="2018-01" db="EMBL/GenBank/DDBJ databases">
        <title>Rubneribacter badeniensis gen. nov., sp. nov., and Colonibacter rubneri, gen. nov., sp. nov., WGS of new members of the Eggerthellaceae.</title>
        <authorList>
            <person name="Danylec N."/>
            <person name="Stoll D.A."/>
            <person name="Doetsch A."/>
            <person name="Kulling S.E."/>
            <person name="Huch M."/>
        </authorList>
    </citation>
    <scope>NUCLEOTIDE SEQUENCE [LARGE SCALE GENOMIC DNA]</scope>
    <source>
        <strain evidence="8">ResAG-96</strain>
    </source>
</reference>
<accession>A0A2K2UE93</accession>
<feature type="transmembrane region" description="Helical" evidence="6">
    <location>
        <begin position="17"/>
        <end position="35"/>
    </location>
</feature>
<proteinExistence type="predicted"/>
<dbReference type="PANTHER" id="PTHR11101">
    <property type="entry name" value="PHOSPHATE TRANSPORTER"/>
    <property type="match status" value="1"/>
</dbReference>
<evidence type="ECO:0000256" key="1">
    <source>
        <dbReference type="ARBA" id="ARBA00004141"/>
    </source>
</evidence>
<evidence type="ECO:0000256" key="6">
    <source>
        <dbReference type="SAM" id="Phobius"/>
    </source>
</evidence>
<feature type="transmembrane region" description="Helical" evidence="6">
    <location>
        <begin position="273"/>
        <end position="292"/>
    </location>
</feature>
<evidence type="ECO:0000256" key="4">
    <source>
        <dbReference type="ARBA" id="ARBA00022989"/>
    </source>
</evidence>
<gene>
    <name evidence="7" type="ORF">C2L71_01340</name>
</gene>
<keyword evidence="4 6" id="KW-1133">Transmembrane helix</keyword>
<feature type="transmembrane region" description="Helical" evidence="6">
    <location>
        <begin position="325"/>
        <end position="349"/>
    </location>
</feature>
<evidence type="ECO:0000313" key="7">
    <source>
        <dbReference type="EMBL" id="PNV68657.1"/>
    </source>
</evidence>
<dbReference type="EMBL" id="PPEK01000001">
    <property type="protein sequence ID" value="PNV68657.1"/>
    <property type="molecule type" value="Genomic_DNA"/>
</dbReference>
<feature type="transmembrane region" description="Helical" evidence="6">
    <location>
        <begin position="94"/>
        <end position="117"/>
    </location>
</feature>
<dbReference type="PANTHER" id="PTHR11101:SF80">
    <property type="entry name" value="PHOSPHATE TRANSPORTER"/>
    <property type="match status" value="1"/>
</dbReference>
<keyword evidence="5 6" id="KW-0472">Membrane</keyword>
<dbReference type="GO" id="GO:0035435">
    <property type="term" value="P:phosphate ion transmembrane transport"/>
    <property type="evidence" value="ECO:0007669"/>
    <property type="project" value="TreeGrafter"/>
</dbReference>
<dbReference type="Proteomes" id="UP000236197">
    <property type="component" value="Unassembled WGS sequence"/>
</dbReference>
<dbReference type="Pfam" id="PF01384">
    <property type="entry name" value="PHO4"/>
    <property type="match status" value="1"/>
</dbReference>
<keyword evidence="8" id="KW-1185">Reference proteome</keyword>
<evidence type="ECO:0000313" key="8">
    <source>
        <dbReference type="Proteomes" id="UP000236197"/>
    </source>
</evidence>
<dbReference type="GO" id="GO:0005315">
    <property type="term" value="F:phosphate transmembrane transporter activity"/>
    <property type="evidence" value="ECO:0007669"/>
    <property type="project" value="InterPro"/>
</dbReference>
<evidence type="ECO:0000256" key="2">
    <source>
        <dbReference type="ARBA" id="ARBA00022448"/>
    </source>
</evidence>
<evidence type="ECO:0000256" key="3">
    <source>
        <dbReference type="ARBA" id="ARBA00022692"/>
    </source>
</evidence>
<dbReference type="OrthoDB" id="9779554at2"/>
<dbReference type="InterPro" id="IPR001204">
    <property type="entry name" value="Phos_transporter"/>
</dbReference>
<dbReference type="AlphaFoldDB" id="A0A2K2UE93"/>
<sequence length="350" mass="35995">MNYDLGTVAAALSGDPILALIIVLTLGATVVNGATDAPNAIATVVGTKAMKPTPAIAMAAVCNFVGLAGITMVSSAVAATIFKMVDFGGDNHAALVALAAAMVAIIVWGVAAWYFGIPTSQSHSLIAGITGAAIALQGGLGGVNGGEWMKVVYGLVISTVLGFGTGWLFTRLIKKACRGAERSKANSFFKWAQIVSGAGVAVLHGAQDGQKFLSLCMLGIMLAMSGQSGGDVSFPFWLIIMVSAVMALGTAVGGKKIIKSVGMNMVKMEQYQGFAACLSACFCIGLATFTGLPVSTTHTKTTAIMGVGAEKSLRNVKWGLAGRMVGTWVLTFPGCGLLAFAFTHLFLMFF</sequence>
<dbReference type="GO" id="GO:0016020">
    <property type="term" value="C:membrane"/>
    <property type="evidence" value="ECO:0007669"/>
    <property type="project" value="UniProtKB-SubCell"/>
</dbReference>
<comment type="subcellular location">
    <subcellularLocation>
        <location evidence="1">Membrane</location>
        <topology evidence="1">Multi-pass membrane protein</topology>
    </subcellularLocation>
</comment>